<evidence type="ECO:0000256" key="6">
    <source>
        <dbReference type="ARBA" id="ARBA00023163"/>
    </source>
</evidence>
<dbReference type="GO" id="GO:0003677">
    <property type="term" value="F:DNA binding"/>
    <property type="evidence" value="ECO:0007669"/>
    <property type="project" value="UniProtKB-KW"/>
</dbReference>
<dbReference type="SUPFAM" id="SSF46785">
    <property type="entry name" value="Winged helix' DNA-binding domain"/>
    <property type="match status" value="1"/>
</dbReference>
<dbReference type="GO" id="GO:0006367">
    <property type="term" value="P:transcription initiation at RNA polymerase II promoter"/>
    <property type="evidence" value="ECO:0007669"/>
    <property type="project" value="InterPro"/>
</dbReference>
<dbReference type="SUPFAM" id="SSF50916">
    <property type="entry name" value="Rap30/74 interaction domains"/>
    <property type="match status" value="1"/>
</dbReference>
<evidence type="ECO:0000256" key="5">
    <source>
        <dbReference type="ARBA" id="ARBA00023125"/>
    </source>
</evidence>
<evidence type="ECO:0000313" key="12">
    <source>
        <dbReference type="Proteomes" id="UP000663852"/>
    </source>
</evidence>
<protein>
    <recommendedName>
        <fullName evidence="3">General transcription factor IIF subunit 2</fullName>
    </recommendedName>
    <alternativeName>
        <fullName evidence="8">Transcription initiation factor IIF subunit beta</fullName>
    </alternativeName>
</protein>
<keyword evidence="6" id="KW-0804">Transcription</keyword>
<gene>
    <name evidence="11" type="ORF">EDS130_LOCUS18347</name>
</gene>
<comment type="caution">
    <text evidence="11">The sequence shown here is derived from an EMBL/GenBank/DDBJ whole genome shotgun (WGS) entry which is preliminary data.</text>
</comment>
<sequence length="325" mass="37202">METGYLLLSKCKSIVLHQSLQTHCNSLETMSANDLSPKIDVDVKRSTTGVWLVKMPKYLSQILNDYGDSCVNGEIGRLIKPPQSQLAKSSGSAERVQGVSFCLNDQIMKKIQERNPSKDFQMPPREHRFCLSSTADDVVRTVYTRTTNNSNSPTGEQIAIVGKVIQRAEVRPVENEQYMSMKRKQFESSKEPTRKALMINKKSNAPLPRRDHEENKERLRLKKLKGKRLRGSEDEVTTKLFEAFSKNQYISMSGLEEITNQPKNFLQQLVKIYCNYSSSGHTYELKPQFRERSIAKDDDDDDDMDDDDDDDDDDDNSNNNNNDNK</sequence>
<keyword evidence="5" id="KW-0238">DNA-binding</keyword>
<evidence type="ECO:0000313" key="11">
    <source>
        <dbReference type="EMBL" id="CAF1069235.1"/>
    </source>
</evidence>
<dbReference type="PANTHER" id="PTHR10445">
    <property type="entry name" value="GENERAL TRANSCRIPTION FACTOR IIF SUBUNIT 2"/>
    <property type="match status" value="1"/>
</dbReference>
<evidence type="ECO:0000256" key="3">
    <source>
        <dbReference type="ARBA" id="ARBA00020815"/>
    </source>
</evidence>
<evidence type="ECO:0000256" key="7">
    <source>
        <dbReference type="ARBA" id="ARBA00023242"/>
    </source>
</evidence>
<keyword evidence="7" id="KW-0539">Nucleus</keyword>
<feature type="region of interest" description="Disordered" evidence="9">
    <location>
        <begin position="287"/>
        <end position="325"/>
    </location>
</feature>
<evidence type="ECO:0000256" key="9">
    <source>
        <dbReference type="SAM" id="MobiDB-lite"/>
    </source>
</evidence>
<name>A0A814LVG1_ADIRI</name>
<feature type="compositionally biased region" description="Basic and acidic residues" evidence="9">
    <location>
        <begin position="287"/>
        <end position="296"/>
    </location>
</feature>
<organism evidence="11 12">
    <name type="scientific">Adineta ricciae</name>
    <name type="common">Rotifer</name>
    <dbReference type="NCBI Taxonomy" id="249248"/>
    <lineage>
        <taxon>Eukaryota</taxon>
        <taxon>Metazoa</taxon>
        <taxon>Spiralia</taxon>
        <taxon>Gnathifera</taxon>
        <taxon>Rotifera</taxon>
        <taxon>Eurotatoria</taxon>
        <taxon>Bdelloidea</taxon>
        <taxon>Adinetida</taxon>
        <taxon>Adinetidae</taxon>
        <taxon>Adineta</taxon>
    </lineage>
</organism>
<reference evidence="11" key="1">
    <citation type="submission" date="2021-02" db="EMBL/GenBank/DDBJ databases">
        <authorList>
            <person name="Nowell W R."/>
        </authorList>
    </citation>
    <scope>NUCLEOTIDE SEQUENCE</scope>
</reference>
<dbReference type="EMBL" id="CAJNOJ010000085">
    <property type="protein sequence ID" value="CAF1069235.1"/>
    <property type="molecule type" value="Genomic_DNA"/>
</dbReference>
<proteinExistence type="inferred from homology"/>
<evidence type="ECO:0000256" key="8">
    <source>
        <dbReference type="ARBA" id="ARBA00033388"/>
    </source>
</evidence>
<dbReference type="InterPro" id="IPR011039">
    <property type="entry name" value="TFIIF_interaction"/>
</dbReference>
<dbReference type="InterPro" id="IPR036388">
    <property type="entry name" value="WH-like_DNA-bd_sf"/>
</dbReference>
<dbReference type="GO" id="GO:0005674">
    <property type="term" value="C:transcription factor TFIIF complex"/>
    <property type="evidence" value="ECO:0007669"/>
    <property type="project" value="InterPro"/>
</dbReference>
<dbReference type="AlphaFoldDB" id="A0A814LVG1"/>
<dbReference type="InterPro" id="IPR040450">
    <property type="entry name" value="TFIIF_beta_HTH"/>
</dbReference>
<evidence type="ECO:0000256" key="2">
    <source>
        <dbReference type="ARBA" id="ARBA00009543"/>
    </source>
</evidence>
<dbReference type="Gene3D" id="1.10.10.10">
    <property type="entry name" value="Winged helix-like DNA-binding domain superfamily/Winged helix DNA-binding domain"/>
    <property type="match status" value="1"/>
</dbReference>
<dbReference type="InterPro" id="IPR003196">
    <property type="entry name" value="TFIIF_beta"/>
</dbReference>
<dbReference type="OrthoDB" id="26094at2759"/>
<keyword evidence="4" id="KW-0805">Transcription regulation</keyword>
<dbReference type="PANTHER" id="PTHR10445:SF0">
    <property type="entry name" value="GENERAL TRANSCRIPTION FACTOR IIF SUBUNIT 2"/>
    <property type="match status" value="1"/>
</dbReference>
<evidence type="ECO:0000256" key="4">
    <source>
        <dbReference type="ARBA" id="ARBA00023015"/>
    </source>
</evidence>
<comment type="subcellular location">
    <subcellularLocation>
        <location evidence="1">Nucleus</location>
    </subcellularLocation>
</comment>
<feature type="domain" description="TFIIF beta subunit HTH" evidence="10">
    <location>
        <begin position="230"/>
        <end position="290"/>
    </location>
</feature>
<dbReference type="Pfam" id="PF02270">
    <property type="entry name" value="TFIIF_beta"/>
    <property type="match status" value="1"/>
</dbReference>
<evidence type="ECO:0000256" key="1">
    <source>
        <dbReference type="ARBA" id="ARBA00004123"/>
    </source>
</evidence>
<dbReference type="InterPro" id="IPR036390">
    <property type="entry name" value="WH_DNA-bd_sf"/>
</dbReference>
<accession>A0A814LVG1</accession>
<dbReference type="Proteomes" id="UP000663852">
    <property type="component" value="Unassembled WGS sequence"/>
</dbReference>
<evidence type="ECO:0000259" key="10">
    <source>
        <dbReference type="Pfam" id="PF02270"/>
    </source>
</evidence>
<feature type="compositionally biased region" description="Acidic residues" evidence="9">
    <location>
        <begin position="297"/>
        <end position="316"/>
    </location>
</feature>
<comment type="similarity">
    <text evidence="2">Belongs to the TFIIF beta subunit family.</text>
</comment>